<evidence type="ECO:0000313" key="8">
    <source>
        <dbReference type="EMBL" id="MDN4494627.1"/>
    </source>
</evidence>
<keyword evidence="2" id="KW-0813">Transport</keyword>
<dbReference type="CDD" id="cd17489">
    <property type="entry name" value="MFS_YfcJ_like"/>
    <property type="match status" value="1"/>
</dbReference>
<gene>
    <name evidence="8" type="ORF">QYB95_13825</name>
</gene>
<evidence type="ECO:0000313" key="9">
    <source>
        <dbReference type="Proteomes" id="UP001172743"/>
    </source>
</evidence>
<evidence type="ECO:0000256" key="2">
    <source>
        <dbReference type="ARBA" id="ARBA00022448"/>
    </source>
</evidence>
<keyword evidence="3 6" id="KW-0812">Transmembrane</keyword>
<dbReference type="InterPro" id="IPR011701">
    <property type="entry name" value="MFS"/>
</dbReference>
<dbReference type="Gene3D" id="1.20.1720.10">
    <property type="entry name" value="Multidrug resistance protein D"/>
    <property type="match status" value="1"/>
</dbReference>
<keyword evidence="4 6" id="KW-1133">Transmembrane helix</keyword>
<feature type="transmembrane region" description="Helical" evidence="6">
    <location>
        <begin position="233"/>
        <end position="251"/>
    </location>
</feature>
<comment type="subcellular location">
    <subcellularLocation>
        <location evidence="1">Cell membrane</location>
        <topology evidence="1">Multi-pass membrane protein</topology>
    </subcellularLocation>
</comment>
<feature type="transmembrane region" description="Helical" evidence="6">
    <location>
        <begin position="90"/>
        <end position="112"/>
    </location>
</feature>
<feature type="transmembrane region" description="Helical" evidence="6">
    <location>
        <begin position="353"/>
        <end position="375"/>
    </location>
</feature>
<keyword evidence="9" id="KW-1185">Reference proteome</keyword>
<accession>A0ABT8GT90</accession>
<evidence type="ECO:0000256" key="1">
    <source>
        <dbReference type="ARBA" id="ARBA00004651"/>
    </source>
</evidence>
<feature type="transmembrane region" description="Helical" evidence="6">
    <location>
        <begin position="7"/>
        <end position="25"/>
    </location>
</feature>
<dbReference type="InterPro" id="IPR052714">
    <property type="entry name" value="MFS_Exporter"/>
</dbReference>
<dbReference type="Gene3D" id="1.20.1250.20">
    <property type="entry name" value="MFS general substrate transporter like domains"/>
    <property type="match status" value="1"/>
</dbReference>
<keyword evidence="5 6" id="KW-0472">Membrane</keyword>
<sequence length="385" mass="41853">MISLTNFLVTLIFYLLLVVIAGYAVDEFDASTSTAGLVSSIFIVGSLLGRLLTGRIITSMGSKKTFQIGLIAFFITTWAYFIAANLPVLILIRLLHGIAVGIIGTTTGTLIAQIIPPSRRGEGIGYFSMSAVLATAIGPFIGILLTQNTDSFTSIFWFNAVLVIVCVLMYFTVNLNHIKTPAKVTEAPKVKGFKLSNYIEPKALPISIIVLFIGFAYSGVMSFLSFYSESIDLVEAGSFFFLVYAITILCTRPITGPLMDRKGANIVSYPAFVIFAIGMLVFSQATNAFLFLVAAGLIGIGYGNLNSIAQALAVKSTEPHRFGLATSTYFIFLDLGLGIGPFILGLVEPHTTYRMLFLAMVPIILVSLVLYYFLVHKKYQALKQL</sequence>
<dbReference type="Proteomes" id="UP001172743">
    <property type="component" value="Unassembled WGS sequence"/>
</dbReference>
<evidence type="ECO:0000256" key="3">
    <source>
        <dbReference type="ARBA" id="ARBA00022692"/>
    </source>
</evidence>
<feature type="transmembrane region" description="Helical" evidence="6">
    <location>
        <begin position="124"/>
        <end position="145"/>
    </location>
</feature>
<dbReference type="PANTHER" id="PTHR23531">
    <property type="entry name" value="QUINOLENE RESISTANCE PROTEIN NORA"/>
    <property type="match status" value="1"/>
</dbReference>
<feature type="transmembrane region" description="Helical" evidence="6">
    <location>
        <begin position="31"/>
        <end position="53"/>
    </location>
</feature>
<feature type="transmembrane region" description="Helical" evidence="6">
    <location>
        <begin position="151"/>
        <end position="173"/>
    </location>
</feature>
<feature type="transmembrane region" description="Helical" evidence="6">
    <location>
        <begin position="65"/>
        <end position="84"/>
    </location>
</feature>
<protein>
    <submittedName>
        <fullName evidence="8">MFS transporter</fullName>
    </submittedName>
</protein>
<feature type="transmembrane region" description="Helical" evidence="6">
    <location>
        <begin position="203"/>
        <end position="227"/>
    </location>
</feature>
<proteinExistence type="predicted"/>
<feature type="transmembrane region" description="Helical" evidence="6">
    <location>
        <begin position="326"/>
        <end position="347"/>
    </location>
</feature>
<feature type="transmembrane region" description="Helical" evidence="6">
    <location>
        <begin position="263"/>
        <end position="282"/>
    </location>
</feature>
<name>A0ABT8GT90_9BACL</name>
<dbReference type="InterPro" id="IPR020846">
    <property type="entry name" value="MFS_dom"/>
</dbReference>
<comment type="caution">
    <text evidence="8">The sequence shown here is derived from an EMBL/GenBank/DDBJ whole genome shotgun (WGS) entry which is preliminary data.</text>
</comment>
<feature type="transmembrane region" description="Helical" evidence="6">
    <location>
        <begin position="288"/>
        <end position="305"/>
    </location>
</feature>
<dbReference type="RefSeq" id="WP_301139008.1">
    <property type="nucleotide sequence ID" value="NZ_JAUHTQ010000011.1"/>
</dbReference>
<dbReference type="SUPFAM" id="SSF103473">
    <property type="entry name" value="MFS general substrate transporter"/>
    <property type="match status" value="1"/>
</dbReference>
<evidence type="ECO:0000259" key="7">
    <source>
        <dbReference type="PROSITE" id="PS50850"/>
    </source>
</evidence>
<evidence type="ECO:0000256" key="6">
    <source>
        <dbReference type="SAM" id="Phobius"/>
    </source>
</evidence>
<dbReference type="EMBL" id="JAUHTQ010000011">
    <property type="protein sequence ID" value="MDN4494627.1"/>
    <property type="molecule type" value="Genomic_DNA"/>
</dbReference>
<organism evidence="8 9">
    <name type="scientific">Ureibacillus aquaedulcis</name>
    <dbReference type="NCBI Taxonomy" id="3058421"/>
    <lineage>
        <taxon>Bacteria</taxon>
        <taxon>Bacillati</taxon>
        <taxon>Bacillota</taxon>
        <taxon>Bacilli</taxon>
        <taxon>Bacillales</taxon>
        <taxon>Caryophanaceae</taxon>
        <taxon>Ureibacillus</taxon>
    </lineage>
</organism>
<reference evidence="8" key="1">
    <citation type="submission" date="2023-07" db="EMBL/GenBank/DDBJ databases">
        <title>Ureibacillus sp. isolated from freshwater well.</title>
        <authorList>
            <person name="Kirdat K."/>
            <person name="Bhatt A."/>
            <person name="Teware R."/>
            <person name="Bhavsar Y."/>
            <person name="Yadav A."/>
        </authorList>
    </citation>
    <scope>NUCLEOTIDE SEQUENCE</scope>
    <source>
        <strain evidence="8">BA0131</strain>
    </source>
</reference>
<dbReference type="PROSITE" id="PS00217">
    <property type="entry name" value="SUGAR_TRANSPORT_2"/>
    <property type="match status" value="1"/>
</dbReference>
<feature type="domain" description="Major facilitator superfamily (MFS) profile" evidence="7">
    <location>
        <begin position="1"/>
        <end position="379"/>
    </location>
</feature>
<evidence type="ECO:0000256" key="5">
    <source>
        <dbReference type="ARBA" id="ARBA00023136"/>
    </source>
</evidence>
<dbReference type="PROSITE" id="PS50850">
    <property type="entry name" value="MFS"/>
    <property type="match status" value="1"/>
</dbReference>
<dbReference type="InterPro" id="IPR036259">
    <property type="entry name" value="MFS_trans_sf"/>
</dbReference>
<dbReference type="PANTHER" id="PTHR23531:SF1">
    <property type="entry name" value="QUINOLENE RESISTANCE PROTEIN NORA"/>
    <property type="match status" value="1"/>
</dbReference>
<dbReference type="InterPro" id="IPR005829">
    <property type="entry name" value="Sugar_transporter_CS"/>
</dbReference>
<evidence type="ECO:0000256" key="4">
    <source>
        <dbReference type="ARBA" id="ARBA00022989"/>
    </source>
</evidence>
<dbReference type="Pfam" id="PF07690">
    <property type="entry name" value="MFS_1"/>
    <property type="match status" value="1"/>
</dbReference>